<proteinExistence type="predicted"/>
<keyword evidence="1" id="KW-1133">Transmembrane helix</keyword>
<name>A0A6G3XUF3_9ACTN</name>
<evidence type="ECO:0000259" key="2">
    <source>
        <dbReference type="Pfam" id="PF00296"/>
    </source>
</evidence>
<feature type="non-terminal residue" evidence="3">
    <location>
        <position position="121"/>
    </location>
</feature>
<feature type="transmembrane region" description="Helical" evidence="1">
    <location>
        <begin position="12"/>
        <end position="35"/>
    </location>
</feature>
<sequence>VHARPAEGLRIPAYVLAIGEGASVAAAAGLPLVIGDLRGREKVLRAIEVYRRDFRPSARAERPEVIVAGTVAVAGTEEAARRLLVPEAWAMAYSRTHGEFPPLTPAERVEALAMTAKERTL</sequence>
<accession>A0A6G3XUF3</accession>
<dbReference type="EMBL" id="JAAGMN010009119">
    <property type="protein sequence ID" value="NEE21455.1"/>
    <property type="molecule type" value="Genomic_DNA"/>
</dbReference>
<evidence type="ECO:0000256" key="1">
    <source>
        <dbReference type="SAM" id="Phobius"/>
    </source>
</evidence>
<dbReference type="InterPro" id="IPR011251">
    <property type="entry name" value="Luciferase-like_dom"/>
</dbReference>
<reference evidence="3" key="1">
    <citation type="submission" date="2020-01" db="EMBL/GenBank/DDBJ databases">
        <title>Insect and environment-associated Actinomycetes.</title>
        <authorList>
            <person name="Currrie C."/>
            <person name="Chevrette M."/>
            <person name="Carlson C."/>
            <person name="Stubbendieck R."/>
            <person name="Wendt-Pienkowski E."/>
        </authorList>
    </citation>
    <scope>NUCLEOTIDE SEQUENCE</scope>
    <source>
        <strain evidence="3">SID7499</strain>
    </source>
</reference>
<comment type="caution">
    <text evidence="3">The sequence shown here is derived from an EMBL/GenBank/DDBJ whole genome shotgun (WGS) entry which is preliminary data.</text>
</comment>
<feature type="domain" description="Luciferase-like" evidence="2">
    <location>
        <begin position="2"/>
        <end position="94"/>
    </location>
</feature>
<dbReference type="PANTHER" id="PTHR30137">
    <property type="entry name" value="LUCIFERASE-LIKE MONOOXYGENASE"/>
    <property type="match status" value="1"/>
</dbReference>
<keyword evidence="1" id="KW-0472">Membrane</keyword>
<dbReference type="Gene3D" id="3.20.20.30">
    <property type="entry name" value="Luciferase-like domain"/>
    <property type="match status" value="1"/>
</dbReference>
<gene>
    <name evidence="3" type="ORF">G3M58_85215</name>
</gene>
<dbReference type="AlphaFoldDB" id="A0A6G3XUF3"/>
<protein>
    <submittedName>
        <fullName evidence="3">LLM class flavin-dependent oxidoreductase</fullName>
    </submittedName>
</protein>
<dbReference type="GO" id="GO:0005829">
    <property type="term" value="C:cytosol"/>
    <property type="evidence" value="ECO:0007669"/>
    <property type="project" value="TreeGrafter"/>
</dbReference>
<organism evidence="3">
    <name type="scientific">Streptomyces sp. SID7499</name>
    <dbReference type="NCBI Taxonomy" id="2706086"/>
    <lineage>
        <taxon>Bacteria</taxon>
        <taxon>Bacillati</taxon>
        <taxon>Actinomycetota</taxon>
        <taxon>Actinomycetes</taxon>
        <taxon>Kitasatosporales</taxon>
        <taxon>Streptomycetaceae</taxon>
        <taxon>Streptomyces</taxon>
    </lineage>
</organism>
<dbReference type="PANTHER" id="PTHR30137:SF6">
    <property type="entry name" value="LUCIFERASE-LIKE MONOOXYGENASE"/>
    <property type="match status" value="1"/>
</dbReference>
<dbReference type="Pfam" id="PF00296">
    <property type="entry name" value="Bac_luciferase"/>
    <property type="match status" value="1"/>
</dbReference>
<keyword evidence="1" id="KW-0812">Transmembrane</keyword>
<dbReference type="InterPro" id="IPR036661">
    <property type="entry name" value="Luciferase-like_sf"/>
</dbReference>
<evidence type="ECO:0000313" key="3">
    <source>
        <dbReference type="EMBL" id="NEE21455.1"/>
    </source>
</evidence>
<dbReference type="GO" id="GO:0016705">
    <property type="term" value="F:oxidoreductase activity, acting on paired donors, with incorporation or reduction of molecular oxygen"/>
    <property type="evidence" value="ECO:0007669"/>
    <property type="project" value="InterPro"/>
</dbReference>
<dbReference type="InterPro" id="IPR050766">
    <property type="entry name" value="Bact_Lucif_Oxidored"/>
</dbReference>
<feature type="non-terminal residue" evidence="3">
    <location>
        <position position="1"/>
    </location>
</feature>
<dbReference type="SUPFAM" id="SSF51679">
    <property type="entry name" value="Bacterial luciferase-like"/>
    <property type="match status" value="1"/>
</dbReference>